<evidence type="ECO:0000256" key="3">
    <source>
        <dbReference type="ARBA" id="ARBA00022833"/>
    </source>
</evidence>
<proteinExistence type="predicted"/>
<dbReference type="Proteomes" id="UP001642540">
    <property type="component" value="Unassembled WGS sequence"/>
</dbReference>
<reference evidence="6 7" key="1">
    <citation type="submission" date="2024-08" db="EMBL/GenBank/DDBJ databases">
        <authorList>
            <person name="Cucini C."/>
            <person name="Frati F."/>
        </authorList>
    </citation>
    <scope>NUCLEOTIDE SEQUENCE [LARGE SCALE GENOMIC DNA]</scope>
</reference>
<evidence type="ECO:0000256" key="1">
    <source>
        <dbReference type="ARBA" id="ARBA00022723"/>
    </source>
</evidence>
<dbReference type="EMBL" id="CAXLJM020000189">
    <property type="protein sequence ID" value="CAL8149131.1"/>
    <property type="molecule type" value="Genomic_DNA"/>
</dbReference>
<organism evidence="6 7">
    <name type="scientific">Orchesella dallaii</name>
    <dbReference type="NCBI Taxonomy" id="48710"/>
    <lineage>
        <taxon>Eukaryota</taxon>
        <taxon>Metazoa</taxon>
        <taxon>Ecdysozoa</taxon>
        <taxon>Arthropoda</taxon>
        <taxon>Hexapoda</taxon>
        <taxon>Collembola</taxon>
        <taxon>Entomobryomorpha</taxon>
        <taxon>Entomobryoidea</taxon>
        <taxon>Orchesellidae</taxon>
        <taxon>Orchesellinae</taxon>
        <taxon>Orchesella</taxon>
    </lineage>
</organism>
<keyword evidence="1" id="KW-0479">Metal-binding</keyword>
<evidence type="ECO:0000256" key="2">
    <source>
        <dbReference type="ARBA" id="ARBA00022771"/>
    </source>
</evidence>
<dbReference type="Pfam" id="PF00628">
    <property type="entry name" value="PHD"/>
    <property type="match status" value="1"/>
</dbReference>
<dbReference type="InterPro" id="IPR011011">
    <property type="entry name" value="Znf_FYVE_PHD"/>
</dbReference>
<feature type="region of interest" description="Disordered" evidence="4">
    <location>
        <begin position="100"/>
        <end position="124"/>
    </location>
</feature>
<keyword evidence="2" id="KW-0863">Zinc-finger</keyword>
<protein>
    <recommendedName>
        <fullName evidence="5">PHD-type domain-containing protein</fullName>
    </recommendedName>
</protein>
<dbReference type="InterPro" id="IPR019787">
    <property type="entry name" value="Znf_PHD-finger"/>
</dbReference>
<feature type="domain" description="PHD-type" evidence="5">
    <location>
        <begin position="137"/>
        <end position="174"/>
    </location>
</feature>
<dbReference type="Gene3D" id="3.30.40.10">
    <property type="entry name" value="Zinc/RING finger domain, C3HC4 (zinc finger)"/>
    <property type="match status" value="1"/>
</dbReference>
<dbReference type="SUPFAM" id="SSF57903">
    <property type="entry name" value="FYVE/PHD zinc finger"/>
    <property type="match status" value="1"/>
</dbReference>
<gene>
    <name evidence="6" type="ORF">ODALV1_LOCUS31642</name>
</gene>
<evidence type="ECO:0000313" key="6">
    <source>
        <dbReference type="EMBL" id="CAL8149131.1"/>
    </source>
</evidence>
<evidence type="ECO:0000313" key="7">
    <source>
        <dbReference type="Proteomes" id="UP001642540"/>
    </source>
</evidence>
<evidence type="ECO:0000259" key="5">
    <source>
        <dbReference type="Pfam" id="PF00628"/>
    </source>
</evidence>
<keyword evidence="3" id="KW-0862">Zinc</keyword>
<feature type="non-terminal residue" evidence="6">
    <location>
        <position position="187"/>
    </location>
</feature>
<accession>A0ABP1SAZ5</accession>
<name>A0ABP1SAZ5_9HEXA</name>
<evidence type="ECO:0000256" key="4">
    <source>
        <dbReference type="SAM" id="MobiDB-lite"/>
    </source>
</evidence>
<keyword evidence="7" id="KW-1185">Reference proteome</keyword>
<sequence>MKQNQPGSSNNCSSIGIIDSITCAKTQAVPLQPNKGKERVPVLRPLTIPSINPFIKSATQPKAINSTRRKIGVIQLEQKPKSSSATPSLTTRASRVNLNLNPNVMHGPVHSTSANSPPDDDLESTTKFVEDEELSVCGICKLTEGMAGVGCIYCDDCDQWYHGTCVNLTNEQINKLAHPNKKSFCVT</sequence>
<dbReference type="InterPro" id="IPR013083">
    <property type="entry name" value="Znf_RING/FYVE/PHD"/>
</dbReference>
<comment type="caution">
    <text evidence="6">The sequence shown here is derived from an EMBL/GenBank/DDBJ whole genome shotgun (WGS) entry which is preliminary data.</text>
</comment>